<reference evidence="2 3" key="1">
    <citation type="submission" date="2016-10" db="EMBL/GenBank/DDBJ databases">
        <authorList>
            <person name="de Groot N.N."/>
        </authorList>
    </citation>
    <scope>NUCLEOTIDE SEQUENCE [LARGE SCALE GENOMIC DNA]</scope>
    <source>
        <strain evidence="3">P4-7,KCTC 19426,CECT 7604</strain>
    </source>
</reference>
<organism evidence="2 3">
    <name type="scientific">Nakamurella panacisegetis</name>
    <dbReference type="NCBI Taxonomy" id="1090615"/>
    <lineage>
        <taxon>Bacteria</taxon>
        <taxon>Bacillati</taxon>
        <taxon>Actinomycetota</taxon>
        <taxon>Actinomycetes</taxon>
        <taxon>Nakamurellales</taxon>
        <taxon>Nakamurellaceae</taxon>
        <taxon>Nakamurella</taxon>
    </lineage>
</organism>
<name>A0A1H0RAK1_9ACTN</name>
<dbReference type="AlphaFoldDB" id="A0A1H0RAK1"/>
<sequence>MTSQHSSSDGFSPLFSNVTASPTTPAQDRSDTSTTRKRSEPNGDHHLTFLDLADSDPADR</sequence>
<evidence type="ECO:0000256" key="1">
    <source>
        <dbReference type="SAM" id="MobiDB-lite"/>
    </source>
</evidence>
<dbReference type="Proteomes" id="UP000198741">
    <property type="component" value="Chromosome I"/>
</dbReference>
<dbReference type="RefSeq" id="WP_090478098.1">
    <property type="nucleotide sequence ID" value="NZ_LT629710.1"/>
</dbReference>
<accession>A0A1H0RAK1</accession>
<feature type="compositionally biased region" description="Basic and acidic residues" evidence="1">
    <location>
        <begin position="37"/>
        <end position="48"/>
    </location>
</feature>
<gene>
    <name evidence="2" type="ORF">SAMN04515671_3474</name>
</gene>
<evidence type="ECO:0000313" key="2">
    <source>
        <dbReference type="EMBL" id="SDP26593.1"/>
    </source>
</evidence>
<dbReference type="EMBL" id="LT629710">
    <property type="protein sequence ID" value="SDP26593.1"/>
    <property type="molecule type" value="Genomic_DNA"/>
</dbReference>
<feature type="compositionally biased region" description="Polar residues" evidence="1">
    <location>
        <begin position="1"/>
        <end position="27"/>
    </location>
</feature>
<protein>
    <submittedName>
        <fullName evidence="2">Uncharacterized protein</fullName>
    </submittedName>
</protein>
<evidence type="ECO:0000313" key="3">
    <source>
        <dbReference type="Proteomes" id="UP000198741"/>
    </source>
</evidence>
<keyword evidence="3" id="KW-1185">Reference proteome</keyword>
<proteinExistence type="predicted"/>
<feature type="region of interest" description="Disordered" evidence="1">
    <location>
        <begin position="1"/>
        <end position="60"/>
    </location>
</feature>